<dbReference type="Proteomes" id="UP001529510">
    <property type="component" value="Unassembled WGS sequence"/>
</dbReference>
<gene>
    <name evidence="2" type="ORF">M9458_018060</name>
</gene>
<accession>A0ABD0QJI6</accession>
<dbReference type="AlphaFoldDB" id="A0ABD0QJI6"/>
<dbReference type="InterPro" id="IPR041588">
    <property type="entry name" value="Integrase_H2C2"/>
</dbReference>
<organism evidence="2 3">
    <name type="scientific">Cirrhinus mrigala</name>
    <name type="common">Mrigala</name>
    <dbReference type="NCBI Taxonomy" id="683832"/>
    <lineage>
        <taxon>Eukaryota</taxon>
        <taxon>Metazoa</taxon>
        <taxon>Chordata</taxon>
        <taxon>Craniata</taxon>
        <taxon>Vertebrata</taxon>
        <taxon>Euteleostomi</taxon>
        <taxon>Actinopterygii</taxon>
        <taxon>Neopterygii</taxon>
        <taxon>Teleostei</taxon>
        <taxon>Ostariophysi</taxon>
        <taxon>Cypriniformes</taxon>
        <taxon>Cyprinidae</taxon>
        <taxon>Labeoninae</taxon>
        <taxon>Labeonini</taxon>
        <taxon>Cirrhinus</taxon>
    </lineage>
</organism>
<comment type="caution">
    <text evidence="2">The sequence shown here is derived from an EMBL/GenBank/DDBJ whole genome shotgun (WGS) entry which is preliminary data.</text>
</comment>
<dbReference type="Pfam" id="PF17921">
    <property type="entry name" value="Integrase_H2C2"/>
    <property type="match status" value="1"/>
</dbReference>
<dbReference type="Gene3D" id="1.10.340.70">
    <property type="match status" value="1"/>
</dbReference>
<protein>
    <recommendedName>
        <fullName evidence="1">Integrase zinc-binding domain-containing protein</fullName>
    </recommendedName>
</protein>
<evidence type="ECO:0000313" key="2">
    <source>
        <dbReference type="EMBL" id="KAL0186390.1"/>
    </source>
</evidence>
<evidence type="ECO:0000313" key="3">
    <source>
        <dbReference type="Proteomes" id="UP001529510"/>
    </source>
</evidence>
<keyword evidence="3" id="KW-1185">Reference proteome</keyword>
<name>A0ABD0QJI6_CIRMR</name>
<sequence length="132" mass="15288">KRLNPQQARWALFLTRFNFKIIYYPGTKNVKADALSHRFFIDSPAELETIIPPDVIMSLIIWDLDESIRNATLQEPAPPECPEGKFYVPHSQCQNLLGTAHESPGSEHPGSRWTLSLLQTRYWWPSMHRDIT</sequence>
<feature type="domain" description="Integrase zinc-binding" evidence="1">
    <location>
        <begin position="88"/>
        <end position="131"/>
    </location>
</feature>
<reference evidence="2 3" key="1">
    <citation type="submission" date="2024-05" db="EMBL/GenBank/DDBJ databases">
        <title>Genome sequencing and assembly of Indian major carp, Cirrhinus mrigala (Hamilton, 1822).</title>
        <authorList>
            <person name="Mohindra V."/>
            <person name="Chowdhury L.M."/>
            <person name="Lal K."/>
            <person name="Jena J.K."/>
        </authorList>
    </citation>
    <scope>NUCLEOTIDE SEQUENCE [LARGE SCALE GENOMIC DNA]</scope>
    <source>
        <strain evidence="2">CM1030</strain>
        <tissue evidence="2">Blood</tissue>
    </source>
</reference>
<feature type="non-terminal residue" evidence="2">
    <location>
        <position position="132"/>
    </location>
</feature>
<proteinExistence type="predicted"/>
<dbReference type="EMBL" id="JAMKFB020000008">
    <property type="protein sequence ID" value="KAL0186390.1"/>
    <property type="molecule type" value="Genomic_DNA"/>
</dbReference>
<feature type="non-terminal residue" evidence="2">
    <location>
        <position position="1"/>
    </location>
</feature>
<evidence type="ECO:0000259" key="1">
    <source>
        <dbReference type="Pfam" id="PF17921"/>
    </source>
</evidence>